<evidence type="ECO:0000256" key="1">
    <source>
        <dbReference type="SAM" id="MobiDB-lite"/>
    </source>
</evidence>
<name>A0A2U9PAJ1_STRAS</name>
<dbReference type="Gene3D" id="1.10.510.10">
    <property type="entry name" value="Transferase(Phosphotransferase) domain 1"/>
    <property type="match status" value="1"/>
</dbReference>
<feature type="region of interest" description="Disordered" evidence="1">
    <location>
        <begin position="1"/>
        <end position="74"/>
    </location>
</feature>
<keyword evidence="3" id="KW-1185">Reference proteome</keyword>
<feature type="compositionally biased region" description="Basic and acidic residues" evidence="1">
    <location>
        <begin position="1"/>
        <end position="13"/>
    </location>
</feature>
<dbReference type="RefSeq" id="WP_110631808.1">
    <property type="nucleotide sequence ID" value="NZ_CP029788.1"/>
</dbReference>
<dbReference type="EMBL" id="CP029788">
    <property type="protein sequence ID" value="AWT45988.1"/>
    <property type="molecule type" value="Genomic_DNA"/>
</dbReference>
<dbReference type="InterPro" id="IPR011009">
    <property type="entry name" value="Kinase-like_dom_sf"/>
</dbReference>
<protein>
    <recommendedName>
        <fullName evidence="4">Protein kinase domain-containing protein</fullName>
    </recommendedName>
</protein>
<dbReference type="KEGG" id="sact:DMT42_29335"/>
<evidence type="ECO:0000313" key="2">
    <source>
        <dbReference type="EMBL" id="AWT45988.1"/>
    </source>
</evidence>
<organism evidence="2 3">
    <name type="scientific">Streptomyces actuosus</name>
    <dbReference type="NCBI Taxonomy" id="1885"/>
    <lineage>
        <taxon>Bacteria</taxon>
        <taxon>Bacillati</taxon>
        <taxon>Actinomycetota</taxon>
        <taxon>Actinomycetes</taxon>
        <taxon>Kitasatosporales</taxon>
        <taxon>Streptomycetaceae</taxon>
        <taxon>Streptomyces</taxon>
    </lineage>
</organism>
<evidence type="ECO:0008006" key="4">
    <source>
        <dbReference type="Google" id="ProtNLM"/>
    </source>
</evidence>
<dbReference type="OrthoDB" id="4028076at2"/>
<reference evidence="2 3" key="1">
    <citation type="submission" date="2018-06" db="EMBL/GenBank/DDBJ databases">
        <title>The complete genome sequence of a nosiheptide producer Streptomyces actuosus ATCC 25421: deducing the ability of producing a new class III lantibiotics.</title>
        <authorList>
            <person name="Liu W."/>
            <person name="Sun F."/>
            <person name="Hu Y."/>
        </authorList>
    </citation>
    <scope>NUCLEOTIDE SEQUENCE [LARGE SCALE GENOMIC DNA]</scope>
    <source>
        <strain evidence="2 3">ATCC 25421</strain>
    </source>
</reference>
<dbReference type="Proteomes" id="UP000247634">
    <property type="component" value="Chromosome"/>
</dbReference>
<gene>
    <name evidence="2" type="ORF">DMT42_29335</name>
</gene>
<dbReference type="AlphaFoldDB" id="A0A2U9PAJ1"/>
<dbReference type="SUPFAM" id="SSF56112">
    <property type="entry name" value="Protein kinase-like (PK-like)"/>
    <property type="match status" value="1"/>
</dbReference>
<feature type="region of interest" description="Disordered" evidence="1">
    <location>
        <begin position="356"/>
        <end position="435"/>
    </location>
</feature>
<proteinExistence type="predicted"/>
<feature type="compositionally biased region" description="Basic and acidic residues" evidence="1">
    <location>
        <begin position="27"/>
        <end position="54"/>
    </location>
</feature>
<evidence type="ECO:0000313" key="3">
    <source>
        <dbReference type="Proteomes" id="UP000247634"/>
    </source>
</evidence>
<accession>A0A2U9PAJ1</accession>
<sequence>MVNDHRPAPRPDRFGPAPEPYAAAHPRPTDRQDPVPGAEGDRAERVRPREHTGREPGTGPAASRQPAVEFSFVSPQGVTHRVRARFGPDRPRLVRPPALARPVRFEDGWQGFQVRLPQEAGADREAYTLLQAEITAALALHRAYAGTRFGGLFPTPVGYDVNTPTPFVLYAVPRGRPLSGPTERVSIGEQRAVERDLVLAVRLMEAVGLVHRGIVPGAVRRDPQGVQVWDLGSVVRDGRPRVPYGIPPYASPEQRAGVGTTEARDALWSVAQVMYHLVTGRPGNADGPPADLGAQRSVTETLGQVFARHAQDRPTPDALLRTLVPEVAAEAAGVLLPDPLEHHRREFDEIRRRKHASLAPPPPAHTPYLPERQHTVDPGGYGADRPRYAEAPPTQFTGYEYPARERGRLRTWISGGRTSGTNEPGGSRSEGDTRR</sequence>